<evidence type="ECO:0000313" key="1">
    <source>
        <dbReference type="EMBL" id="PNG89643.1"/>
    </source>
</evidence>
<dbReference type="Proteomes" id="UP000236520">
    <property type="component" value="Unassembled WGS sequence"/>
</dbReference>
<accession>A0A2J7YNN7</accession>
<comment type="caution">
    <text evidence="1">The sequence shown here is derived from an EMBL/GenBank/DDBJ whole genome shotgun (WGS) entry which is preliminary data.</text>
</comment>
<dbReference type="EMBL" id="LJIW01000002">
    <property type="protein sequence ID" value="PNG89643.1"/>
    <property type="molecule type" value="Genomic_DNA"/>
</dbReference>
<sequence length="55" mass="6340">MLQVVGWQRGGHPRTVIDEHADTACERQFDNLLSLIGHLFGRADLRRWRVRGVTV</sequence>
<dbReference type="AlphaFoldDB" id="A0A2J7YNN7"/>
<protein>
    <submittedName>
        <fullName evidence="1">Uncharacterized protein</fullName>
    </submittedName>
</protein>
<evidence type="ECO:0000313" key="2">
    <source>
        <dbReference type="Proteomes" id="UP000236520"/>
    </source>
</evidence>
<reference evidence="1 2" key="1">
    <citation type="submission" date="2015-09" db="EMBL/GenBank/DDBJ databases">
        <title>Genome sequence, genome mining and natural product profiling of a biocontrol bacterium Streptomyces malaysiensis F913.</title>
        <authorList>
            <person name="Xu Y."/>
            <person name="Wei J."/>
            <person name="Xie J."/>
            <person name="Li T."/>
            <person name="Zhou Z."/>
        </authorList>
    </citation>
    <scope>NUCLEOTIDE SEQUENCE [LARGE SCALE GENOMIC DNA]</scope>
    <source>
        <strain evidence="1 2">F913</strain>
    </source>
</reference>
<proteinExistence type="predicted"/>
<name>A0A2J7YNN7_STRMQ</name>
<organism evidence="1 2">
    <name type="scientific">Streptomyces malaysiensis</name>
    <dbReference type="NCBI Taxonomy" id="92644"/>
    <lineage>
        <taxon>Bacteria</taxon>
        <taxon>Bacillati</taxon>
        <taxon>Actinomycetota</taxon>
        <taxon>Actinomycetes</taxon>
        <taxon>Kitasatosporales</taxon>
        <taxon>Streptomycetaceae</taxon>
        <taxon>Streptomyces</taxon>
        <taxon>Streptomyces violaceusniger group</taxon>
    </lineage>
</organism>
<gene>
    <name evidence="1" type="ORF">SMF913_25108</name>
</gene>
<keyword evidence="2" id="KW-1185">Reference proteome</keyword>